<evidence type="ECO:0000313" key="2">
    <source>
        <dbReference type="Proteomes" id="UP000030645"/>
    </source>
</evidence>
<keyword evidence="2" id="KW-1185">Reference proteome</keyword>
<dbReference type="Proteomes" id="UP000030645">
    <property type="component" value="Unassembled WGS sequence"/>
</dbReference>
<dbReference type="EMBL" id="KE344887">
    <property type="protein sequence ID" value="EXB83842.1"/>
    <property type="molecule type" value="Genomic_DNA"/>
</dbReference>
<protein>
    <submittedName>
        <fullName evidence="1">Uncharacterized protein</fullName>
    </submittedName>
</protein>
<organism evidence="1 2">
    <name type="scientific">Morus notabilis</name>
    <dbReference type="NCBI Taxonomy" id="981085"/>
    <lineage>
        <taxon>Eukaryota</taxon>
        <taxon>Viridiplantae</taxon>
        <taxon>Streptophyta</taxon>
        <taxon>Embryophyta</taxon>
        <taxon>Tracheophyta</taxon>
        <taxon>Spermatophyta</taxon>
        <taxon>Magnoliopsida</taxon>
        <taxon>eudicotyledons</taxon>
        <taxon>Gunneridae</taxon>
        <taxon>Pentapetalae</taxon>
        <taxon>rosids</taxon>
        <taxon>fabids</taxon>
        <taxon>Rosales</taxon>
        <taxon>Moraceae</taxon>
        <taxon>Moreae</taxon>
        <taxon>Morus</taxon>
    </lineage>
</organism>
<name>W9RLG1_9ROSA</name>
<evidence type="ECO:0000313" key="1">
    <source>
        <dbReference type="EMBL" id="EXB83842.1"/>
    </source>
</evidence>
<proteinExistence type="predicted"/>
<gene>
    <name evidence="1" type="ORF">L484_023449</name>
</gene>
<accession>W9RLG1</accession>
<dbReference type="AlphaFoldDB" id="W9RLG1"/>
<sequence length="105" mass="12247">MTYAISVIFNQKPKLLNKKRLWITDMPLDNTWRSFMRSNVEVNLFRVAYENKSCSEGVFGRIRDDEVALPAQNLPMRLRSSATGSSWNKVVNTTWHLLDVETEIR</sequence>
<reference evidence="2" key="1">
    <citation type="submission" date="2013-01" db="EMBL/GenBank/DDBJ databases">
        <title>Draft Genome Sequence of a Mulberry Tree, Morus notabilis C.K. Schneid.</title>
        <authorList>
            <person name="He N."/>
            <person name="Zhao S."/>
        </authorList>
    </citation>
    <scope>NUCLEOTIDE SEQUENCE</scope>
</reference>